<comment type="caution">
    <text evidence="2">The sequence shown here is derived from an EMBL/GenBank/DDBJ whole genome shotgun (WGS) entry which is preliminary data.</text>
</comment>
<feature type="region of interest" description="Disordered" evidence="1">
    <location>
        <begin position="155"/>
        <end position="213"/>
    </location>
</feature>
<proteinExistence type="predicted"/>
<organism evidence="2 3">
    <name type="scientific">Amphibalanus amphitrite</name>
    <name type="common">Striped barnacle</name>
    <name type="synonym">Balanus amphitrite</name>
    <dbReference type="NCBI Taxonomy" id="1232801"/>
    <lineage>
        <taxon>Eukaryota</taxon>
        <taxon>Metazoa</taxon>
        <taxon>Ecdysozoa</taxon>
        <taxon>Arthropoda</taxon>
        <taxon>Crustacea</taxon>
        <taxon>Multicrustacea</taxon>
        <taxon>Cirripedia</taxon>
        <taxon>Thoracica</taxon>
        <taxon>Thoracicalcarea</taxon>
        <taxon>Balanomorpha</taxon>
        <taxon>Balanoidea</taxon>
        <taxon>Balanidae</taxon>
        <taxon>Amphibalaninae</taxon>
        <taxon>Amphibalanus</taxon>
    </lineage>
</organism>
<protein>
    <submittedName>
        <fullName evidence="2">Uncharacterized protein</fullName>
    </submittedName>
</protein>
<gene>
    <name evidence="2" type="ORF">FJT64_019513</name>
</gene>
<name>A0A6A4WRG9_AMPAM</name>
<evidence type="ECO:0000313" key="3">
    <source>
        <dbReference type="Proteomes" id="UP000440578"/>
    </source>
</evidence>
<dbReference type="OrthoDB" id="7450257at2759"/>
<reference evidence="2 3" key="1">
    <citation type="submission" date="2019-07" db="EMBL/GenBank/DDBJ databases">
        <title>Draft genome assembly of a fouling barnacle, Amphibalanus amphitrite (Darwin, 1854): The first reference genome for Thecostraca.</title>
        <authorList>
            <person name="Kim W."/>
        </authorList>
    </citation>
    <scope>NUCLEOTIDE SEQUENCE [LARGE SCALE GENOMIC DNA]</scope>
    <source>
        <strain evidence="2">SNU_AA5</strain>
        <tissue evidence="2">Soma without cirri and trophi</tissue>
    </source>
</reference>
<feature type="region of interest" description="Disordered" evidence="1">
    <location>
        <begin position="1"/>
        <end position="23"/>
    </location>
</feature>
<feature type="compositionally biased region" description="Basic and acidic residues" evidence="1">
    <location>
        <begin position="161"/>
        <end position="190"/>
    </location>
</feature>
<accession>A0A6A4WRG9</accession>
<evidence type="ECO:0000256" key="1">
    <source>
        <dbReference type="SAM" id="MobiDB-lite"/>
    </source>
</evidence>
<evidence type="ECO:0000313" key="2">
    <source>
        <dbReference type="EMBL" id="KAF0309375.1"/>
    </source>
</evidence>
<keyword evidence="3" id="KW-1185">Reference proteome</keyword>
<dbReference type="AlphaFoldDB" id="A0A6A4WRG9"/>
<dbReference type="Proteomes" id="UP000440578">
    <property type="component" value="Unassembled WGS sequence"/>
</dbReference>
<dbReference type="EMBL" id="VIIS01000409">
    <property type="protein sequence ID" value="KAF0309375.1"/>
    <property type="molecule type" value="Genomic_DNA"/>
</dbReference>
<sequence>MGLRVDEPRAGGSGNSNDGNTARRAFRSPAEFAAGTGVDQELIDRVGTVLQAVSCLHRLDIDALSAYCRRTAELYVERYMSSTLHKLLSHSAAVVESCHLPIGTMSEEAAEATHKRVRQYRLRHTRKDSRIHTMSDLLGYLLVASDPLLSSLGLQRRGRGRERERGGGGEGEREGGRERERENQLRRDDGTDSSDVDSDDCHSSSDCSAVTAVTGRVEPARRVVRVFKVYVCNM</sequence>